<dbReference type="Gene3D" id="1.10.10.10">
    <property type="entry name" value="Winged helix-like DNA-binding domain superfamily/Winged helix DNA-binding domain"/>
    <property type="match status" value="1"/>
</dbReference>
<dbReference type="PRINTS" id="PR00598">
    <property type="entry name" value="HTHMARR"/>
</dbReference>
<dbReference type="PANTHER" id="PTHR33164">
    <property type="entry name" value="TRANSCRIPTIONAL REGULATOR, MARR FAMILY"/>
    <property type="match status" value="1"/>
</dbReference>
<evidence type="ECO:0000313" key="3">
    <source>
        <dbReference type="Proteomes" id="UP001551695"/>
    </source>
</evidence>
<dbReference type="InterPro" id="IPR000835">
    <property type="entry name" value="HTH_MarR-typ"/>
</dbReference>
<protein>
    <submittedName>
        <fullName evidence="2">MarR family transcriptional regulator</fullName>
    </submittedName>
</protein>
<accession>A0ABV3G1K8</accession>
<dbReference type="EMBL" id="JBFAKC010000014">
    <property type="protein sequence ID" value="MEV0711335.1"/>
    <property type="molecule type" value="Genomic_DNA"/>
</dbReference>
<dbReference type="PROSITE" id="PS50995">
    <property type="entry name" value="HTH_MARR_2"/>
    <property type="match status" value="1"/>
</dbReference>
<reference evidence="2 3" key="1">
    <citation type="submission" date="2024-06" db="EMBL/GenBank/DDBJ databases">
        <title>The Natural Products Discovery Center: Release of the First 8490 Sequenced Strains for Exploring Actinobacteria Biosynthetic Diversity.</title>
        <authorList>
            <person name="Kalkreuter E."/>
            <person name="Kautsar S.A."/>
            <person name="Yang D."/>
            <person name="Bader C.D."/>
            <person name="Teijaro C.N."/>
            <person name="Fluegel L."/>
            <person name="Davis C.M."/>
            <person name="Simpson J.R."/>
            <person name="Lauterbach L."/>
            <person name="Steele A.D."/>
            <person name="Gui C."/>
            <person name="Meng S."/>
            <person name="Li G."/>
            <person name="Viehrig K."/>
            <person name="Ye F."/>
            <person name="Su P."/>
            <person name="Kiefer A.F."/>
            <person name="Nichols A."/>
            <person name="Cepeda A.J."/>
            <person name="Yan W."/>
            <person name="Fan B."/>
            <person name="Jiang Y."/>
            <person name="Adhikari A."/>
            <person name="Zheng C.-J."/>
            <person name="Schuster L."/>
            <person name="Cowan T.M."/>
            <person name="Smanski M.J."/>
            <person name="Chevrette M.G."/>
            <person name="De Carvalho L.P.S."/>
            <person name="Shen B."/>
        </authorList>
    </citation>
    <scope>NUCLEOTIDE SEQUENCE [LARGE SCALE GENOMIC DNA]</scope>
    <source>
        <strain evidence="2 3">NPDC050403</strain>
    </source>
</reference>
<keyword evidence="3" id="KW-1185">Reference proteome</keyword>
<dbReference type="InterPro" id="IPR036390">
    <property type="entry name" value="WH_DNA-bd_sf"/>
</dbReference>
<dbReference type="InterPro" id="IPR036388">
    <property type="entry name" value="WH-like_DNA-bd_sf"/>
</dbReference>
<name>A0ABV3G1K8_9NOCA</name>
<sequence length="167" mass="18468">MTDVDPSPASLFERPAFLLGQLGSYTAGRFSDLLEPAGIGPRHFGMLRLLREHDGQSQQQLCETLGIHRNVMVGLVDELEKRQLVERRKHPTDRRAHAVYLLPSAHEVLARAYEAVDALEAELFANFGARDRATLLALLQRLSVDNGLRRGIHPGLTGDRSAPPPCS</sequence>
<evidence type="ECO:0000259" key="1">
    <source>
        <dbReference type="PROSITE" id="PS50995"/>
    </source>
</evidence>
<dbReference type="RefSeq" id="WP_355088704.1">
    <property type="nucleotide sequence ID" value="NZ_JBEXKW010000047.1"/>
</dbReference>
<evidence type="ECO:0000313" key="2">
    <source>
        <dbReference type="EMBL" id="MEV0711335.1"/>
    </source>
</evidence>
<feature type="domain" description="HTH marR-type" evidence="1">
    <location>
        <begin position="1"/>
        <end position="144"/>
    </location>
</feature>
<dbReference type="Pfam" id="PF12802">
    <property type="entry name" value="MarR_2"/>
    <property type="match status" value="1"/>
</dbReference>
<proteinExistence type="predicted"/>
<dbReference type="SMART" id="SM00347">
    <property type="entry name" value="HTH_MARR"/>
    <property type="match status" value="1"/>
</dbReference>
<dbReference type="Proteomes" id="UP001551695">
    <property type="component" value="Unassembled WGS sequence"/>
</dbReference>
<dbReference type="InterPro" id="IPR039422">
    <property type="entry name" value="MarR/SlyA-like"/>
</dbReference>
<gene>
    <name evidence="2" type="ORF">AB0I48_27595</name>
</gene>
<dbReference type="PANTHER" id="PTHR33164:SF57">
    <property type="entry name" value="MARR-FAMILY TRANSCRIPTIONAL REGULATOR"/>
    <property type="match status" value="1"/>
</dbReference>
<organism evidence="2 3">
    <name type="scientific">Nocardia aurea</name>
    <dbReference type="NCBI Taxonomy" id="2144174"/>
    <lineage>
        <taxon>Bacteria</taxon>
        <taxon>Bacillati</taxon>
        <taxon>Actinomycetota</taxon>
        <taxon>Actinomycetes</taxon>
        <taxon>Mycobacteriales</taxon>
        <taxon>Nocardiaceae</taxon>
        <taxon>Nocardia</taxon>
    </lineage>
</organism>
<dbReference type="SUPFAM" id="SSF46785">
    <property type="entry name" value="Winged helix' DNA-binding domain"/>
    <property type="match status" value="1"/>
</dbReference>
<comment type="caution">
    <text evidence="2">The sequence shown here is derived from an EMBL/GenBank/DDBJ whole genome shotgun (WGS) entry which is preliminary data.</text>
</comment>